<feature type="domain" description="Fibronectin type-III" evidence="6">
    <location>
        <begin position="548"/>
        <end position="648"/>
    </location>
</feature>
<dbReference type="Pfam" id="PF03160">
    <property type="entry name" value="Calx-beta"/>
    <property type="match status" value="4"/>
</dbReference>
<feature type="domain" description="Fibronectin type-III" evidence="6">
    <location>
        <begin position="2173"/>
        <end position="2265"/>
    </location>
</feature>
<dbReference type="PANTHER" id="PTHR13817">
    <property type="entry name" value="TITIN"/>
    <property type="match status" value="1"/>
</dbReference>
<dbReference type="PANTHER" id="PTHR13817:SF73">
    <property type="entry name" value="FIBRONECTIN TYPE-III DOMAIN-CONTAINING PROTEIN"/>
    <property type="match status" value="1"/>
</dbReference>
<dbReference type="InterPro" id="IPR050964">
    <property type="entry name" value="Striated_Muscle_Regulatory"/>
</dbReference>
<dbReference type="EMBL" id="JAKCXM010000599">
    <property type="protein sequence ID" value="KAJ0392624.1"/>
    <property type="molecule type" value="Genomic_DNA"/>
</dbReference>
<dbReference type="InterPro" id="IPR036116">
    <property type="entry name" value="FN3_sf"/>
</dbReference>
<feature type="domain" description="Fibronectin type-III" evidence="6">
    <location>
        <begin position="2509"/>
        <end position="2601"/>
    </location>
</feature>
<evidence type="ECO:0000313" key="8">
    <source>
        <dbReference type="Proteomes" id="UP001209570"/>
    </source>
</evidence>
<feature type="domain" description="Fibronectin type-III" evidence="6">
    <location>
        <begin position="1972"/>
        <end position="2070"/>
    </location>
</feature>
<feature type="domain" description="Fibronectin type-III" evidence="6">
    <location>
        <begin position="2970"/>
        <end position="3065"/>
    </location>
</feature>
<protein>
    <recommendedName>
        <fullName evidence="6">Fibronectin type-III domain-containing protein</fullName>
    </recommendedName>
</protein>
<feature type="region of interest" description="Disordered" evidence="5">
    <location>
        <begin position="422"/>
        <end position="450"/>
    </location>
</feature>
<keyword evidence="4" id="KW-1015">Disulfide bond</keyword>
<sequence>MSSDGGETFIQVANTVDADDHTLCEILRLPGQDNVPLAPESRYDFKTVALNVAGAVADPTVLQDRLDSAGVLSTRTASPSIPDAPPAPYVLTLTGGRIRLQLQSSGYFSCCSTVLSGLAPNQSYEVDVWAMNTAGVSDITAAIFSTPTDASRAYMPLQQNITLKDHETRASFEIQLIDNLFYEGNRTFGIRVRESMTPETRGSIVTRQIQVLEDDDPSKILTPPPTNATVTQLTGGLLEIAWDTPKQSDAAGSFPSASGFIIRVTTPGERDNFFNLFNVSAPTFTLSGLQPTTLYRFEIATWSLHGMSVFSSVLLAMTSSPTPPTAPRNLRVVNITSTSVALQWEPPADAGGSLLHAYAVMLQVDGRNESIIANLPANTTAFIVNDLTAVTSHTLRVVAGTLSFPASMASAAASVTAATSNASLPQAPPAPELSGSGSAKGGSLALRVRNPRDTGGVPVVDYALYLRRVRDPPDASNSQPSTEEPFTKVCDRWSPTTTAEEQWACVVYRLLANSTYEAFAVVQNAVGLSPPSQLARFRTAVTLNVPSAPLNFRVTSLTAGLISLAWDLPLDLGGVADVLGYTVFQQVDTFPPAFFTVYDGQDSTDRVVTLRGLTKATSYSFSVVALNAATFCVNPDAQQKSPLLTVSTLAYSRLTPPGAPFLLSHSGGSIRLGWSAPDDLAGAPLLGYLVELLLGPESLSLTPDLLPPSATSFVHFGLLEQTEYRYAVTAVNQDGPSERSNPTTLMTSFASVPSTIQQLRVAENAGGRITLAWDPPLDTGGRAIAYYLVARQGRSDPFIVERAPFTDVYGLTASTPYRYDIQPFNGLYRGGVATLVASTTEPSTPAAPVIRAAVPFGGRIEVEWASAEDTGGVPVLSYRVALRTSSDNVTVGLYEGNDTQWSFLGLTANTQFELVASSVNQAGESDEVTLDVSTGPPDIPSAPPAPIADDVRGGRLTIRVELPVYVGGESVTLLLYQGSTLVRSFAPEVSDRSVTIFNLFAETEYAFYVVARNSGGQASGSTLTIRTTAISVPSAMTGVMLREVTFDRLLVAWQKVEDTGGDRALQYEVEFIHVDESDAPVVGASSTAVRVSDSSVWLTGLESSSRYRVTVTPVTSTGLSGAPSEPVVYATEAPNPGRVLAQGDEFSVREDNGLARVPVMRVDGSFGESSFTFETADDTAVAGVNYVGQSDTMTLGTNVKTGVVPIQLINDAVYNPNISFIVRFRDQSTGIETETRVILLDDADAGVLSFSTAQVRVLENAGQALLPITRNGGATPRAVIQPFIAHAESAVHDRFSLAEDEIVFEEGESIMDLTVQIQDDTEFQYWPDSVNVSFRVLEGGAWMGDIPSTNLTLSDDGDISPPKEPTQLRLLAATGGSLVVSWAAPVDRGGVNVAPSYQVMATVQDGPSRAAVVAPTNEPTLQAVIYGLDASTTYEVSAIALNAAISSAVSSPSKVVLMSTKSATKATSPINVQLLSASSSSVLLAWDPPLDLGGSNLVSYKLYHQLDAENSTEFSSVTCWADTRCTINGLTALATYTILIRAVTTVGGDGELSLPLTVATSNPDVPDPPPMAALTWRSAGAMSIAMLKPINVGGSEIQRYRLFLRAPGDLEFSQVYEGESSTYTIYRLQRRTPYQVKYQVVNAVGPSDFGPVLTAETLEKSLPSAPLRMEMTSRTGGSIGLSWQEPLDVGGRDISGYIVMIRRPETPLSQEWIGYDGRAIPHLSGTVYSLTANTTYTVQVLAQTEVSNCFDESERARSDPFNVTTALPTLPGTPPTLVLVRYTGGLVELQWTRPLDTGGVPVLSYTVILIAPTGTVVTLTQTQGDDDASPTPRTFVHTDLVESTEYSYAVFATTSVGSSANSNVLTVKTSIATPPTPPQDVRQLRDVETGGAIKIGWRRPIDTGGRPLMGYSIYRDGALIADNVPPSTSFYVDKAQLRAATQYEYSLRAFSLSFLGSENSVILQAKTSPASRPQPLVNGSTVTGPSFVVATWIPDTDTGGVPLTAFEVKLFRPETTGLVPVPGAEYVGVKTSFRFTRLAGNTTYTLVAIARNSIGDSDPFVMELETLPPTTPDAPPTPLVLSVFGGNITLGLQSPLDDGGAVVTSLKLYEPTLGMPFASRPISGGSSIQFTVYGVVGQTNYAFTATAVNALGEGGPSPSLRVTSGPINAPGAIPALPSLQARTGSTLTVSWLPPLDTGGDPGFYYNVQVTVAATRVVILEWTVVSPNFRVTGLAFNTLYIVTVRASNRVGNGPWSLPLVTNTLPDAAGVFSLAVPSTSQQVFENASRILVPIQRTNGLSGSITINYAIAGAGVRPATVGQDLSLTLGSTATTGSLVFDDQQMSANLTIFITNDAVYEEPNEQFTVRITSVSGAAIIGPPSMITITILDDGDAGVVSFSASEYKFREDAIYAVLPIVRIGGSSGVLLLSFTYTDVTASIDRDYRRLPGGIMLRDGQTTAELRILLVNDRVYEYPDEAFVVQMVVSGGGSLGRASATVIIQDDGDVSAPAACPPIVVVSTTGGSALLQLGLPAHNGSAKGILTNFAVRMVSEASSALINTSIVRLVRIGRLTALTSYRVSVAANNSVGPGPFSDEVTFSTSFPTLPGAVSALSATDVTGGSVLLSWLPPEDTGGVPITKYRVYKFNAPGNGTAPEAGNTVLTPPFANGWGAIGPMIRVTMPVATLPGPAMISVDAYMKATGGSVSVSWQPPIDAGGAHILGYSVYARNASSPFFLALNASTRLNLFATVERLYAQNWYELFVLAHNGVPPEPLAGLVTCIPGSRSIITTQDLSRTAVTGSVIAVEVSSDHRDKILVVGDISKATKGTLPLLLPISGAPLVNAKAAIIGQVSTFANLSTIAPTSPKLPPPVELVNATGGAITLRVRSPDDTGGIPIEEVVVLIDGAQADSTSVQSVVVPEGALHKTWTMTFANLLPLREYTFKAVARNAISLCYFGQTVYNAPVALRTKNVTAPGVPSIEVQLVTGGGMTVKLVDPLDKGGRPIEQYLLYLAPDDSNAWSRVYRGTKPSAAVARLQPLSKYQLMLSVFNGVYESPNSTVIVQSTTKISSPGPCSPATLVNATGGTLTVAWEHPPDDGGSAVTEFFVTISKGGSNRRVVRVESGLTWTFFGLSSQTTYQVTVQARNSIGRGPDGEPAFFETTHPSPPVGDIQVSVLSTTGGAARISFNPPQDLGGTAREDMQYKVLVNGQHMTTLSYNDLEQASSSAPVTLRQRRLATTTGIVIGGLDPLGLYDIQVQAMNSVGAGSVSSGSPAQTKEPTVPSPPQAVTVPTATGGSMTVEWKAPADTGGLPILEYAVAVASSSSGPFSVRNALGASPESNVISASTTAIGPPSPPGKVQVVSVSHDRIDCTWAPPIDAGGSMLASYEVTVTDVTAGGGLVLSTIMTSIVLSGLQPSHEYAISVVAKNQNQDPSIPSATRFVTTAHAAGAPADPIISCVSFDAVYIVWNPAPGATEYRLLRDGNEVYTGTSTRFMDAQGLVEGTAYGYELLTNSGGSWASATPSLAIVANTQARSVNETHVASCTAPMGFLGVQNYAANLRKAWKIEPLQSFAYLTLSFSSFDLESDHDVVVIEDAVDASTVWRGGGYRTGTFVLQLEHPVIVRFQSDASVSRSGFALSFEIDAYSIIDVQTQIPPPQNAGRLQQSPGLLHGQDKVLESREIMDSSERGTAPKAVKTISRALTLVPDGGTIFVYPGVYKGALNRELRVSSRSLSIASLKGYAWTIWDLEQSGHALFLENAANLSVSGLSIRRGLASTPGGGALRVWSSSTLTLREVLIAESSASQQGGAIAVVQATVVLVQTSISACE</sequence>
<dbReference type="InterPro" id="IPR011050">
    <property type="entry name" value="Pectin_lyase_fold/virulence"/>
</dbReference>
<dbReference type="CDD" id="cd00063">
    <property type="entry name" value="FN3"/>
    <property type="match status" value="21"/>
</dbReference>
<dbReference type="Gene3D" id="2.60.40.2030">
    <property type="match status" value="4"/>
</dbReference>
<dbReference type="SUPFAM" id="SSF51126">
    <property type="entry name" value="Pectin lyase-like"/>
    <property type="match status" value="1"/>
</dbReference>
<dbReference type="SUPFAM" id="SSF141072">
    <property type="entry name" value="CalX-like"/>
    <property type="match status" value="5"/>
</dbReference>
<dbReference type="GO" id="GO:0016020">
    <property type="term" value="C:membrane"/>
    <property type="evidence" value="ECO:0007669"/>
    <property type="project" value="InterPro"/>
</dbReference>
<feature type="domain" description="Fibronectin type-III" evidence="6">
    <location>
        <begin position="656"/>
        <end position="750"/>
    </location>
</feature>
<keyword evidence="3" id="KW-0106">Calcium</keyword>
<evidence type="ECO:0000256" key="2">
    <source>
        <dbReference type="ARBA" id="ARBA00022737"/>
    </source>
</evidence>
<feature type="domain" description="Fibronectin type-III" evidence="6">
    <location>
        <begin position="1771"/>
        <end position="1876"/>
    </location>
</feature>
<feature type="domain" description="Fibronectin type-III" evidence="6">
    <location>
        <begin position="3163"/>
        <end position="3275"/>
    </location>
</feature>
<dbReference type="SMART" id="SM00042">
    <property type="entry name" value="CUB"/>
    <property type="match status" value="1"/>
</dbReference>
<dbReference type="InterPro" id="IPR013783">
    <property type="entry name" value="Ig-like_fold"/>
</dbReference>
<feature type="domain" description="Fibronectin type-III" evidence="6">
    <location>
        <begin position="1877"/>
        <end position="1970"/>
    </location>
</feature>
<accession>A0AAD5Q416</accession>
<keyword evidence="1" id="KW-0732">Signal</keyword>
<feature type="domain" description="Fibronectin type-III" evidence="6">
    <location>
        <begin position="3069"/>
        <end position="3161"/>
    </location>
</feature>
<keyword evidence="8" id="KW-1185">Reference proteome</keyword>
<dbReference type="InterPro" id="IPR035914">
    <property type="entry name" value="Sperma_CUB_dom_sf"/>
</dbReference>
<feature type="region of interest" description="Disordered" evidence="5">
    <location>
        <begin position="3260"/>
        <end position="3289"/>
    </location>
</feature>
<feature type="domain" description="Fibronectin type-III" evidence="6">
    <location>
        <begin position="942"/>
        <end position="1031"/>
    </location>
</feature>
<dbReference type="SMART" id="SM00237">
    <property type="entry name" value="Calx_beta"/>
    <property type="match status" value="4"/>
</dbReference>
<dbReference type="Proteomes" id="UP001209570">
    <property type="component" value="Unassembled WGS sequence"/>
</dbReference>
<evidence type="ECO:0000256" key="4">
    <source>
        <dbReference type="ARBA" id="ARBA00023157"/>
    </source>
</evidence>
<feature type="domain" description="Fibronectin type-III" evidence="6">
    <location>
        <begin position="752"/>
        <end position="843"/>
    </location>
</feature>
<dbReference type="InterPro" id="IPR000859">
    <property type="entry name" value="CUB_dom"/>
</dbReference>
<evidence type="ECO:0000313" key="7">
    <source>
        <dbReference type="EMBL" id="KAJ0392624.1"/>
    </source>
</evidence>
<dbReference type="Pfam" id="PF00041">
    <property type="entry name" value="fn3"/>
    <property type="match status" value="10"/>
</dbReference>
<feature type="compositionally biased region" description="Low complexity" evidence="5">
    <location>
        <begin position="433"/>
        <end position="446"/>
    </location>
</feature>
<dbReference type="InterPro" id="IPR003644">
    <property type="entry name" value="Calx_beta"/>
</dbReference>
<dbReference type="InterPro" id="IPR012334">
    <property type="entry name" value="Pectin_lyas_fold"/>
</dbReference>
<dbReference type="InterPro" id="IPR003961">
    <property type="entry name" value="FN3_dom"/>
</dbReference>
<keyword evidence="2" id="KW-0677">Repeat</keyword>
<evidence type="ECO:0000259" key="6">
    <source>
        <dbReference type="PROSITE" id="PS50853"/>
    </source>
</evidence>
<evidence type="ECO:0000256" key="3">
    <source>
        <dbReference type="ARBA" id="ARBA00022837"/>
    </source>
</evidence>
<dbReference type="GO" id="GO:0007154">
    <property type="term" value="P:cell communication"/>
    <property type="evidence" value="ECO:0007669"/>
    <property type="project" value="InterPro"/>
</dbReference>
<evidence type="ECO:0000256" key="1">
    <source>
        <dbReference type="ARBA" id="ARBA00022729"/>
    </source>
</evidence>
<dbReference type="Gene3D" id="2.160.20.10">
    <property type="entry name" value="Single-stranded right-handed beta-helix, Pectin lyase-like"/>
    <property type="match status" value="1"/>
</dbReference>
<feature type="domain" description="Fibronectin type-III" evidence="6">
    <location>
        <begin position="2685"/>
        <end position="2780"/>
    </location>
</feature>
<dbReference type="Gene3D" id="2.60.120.290">
    <property type="entry name" value="Spermadhesin, CUB domain"/>
    <property type="match status" value="1"/>
</dbReference>
<feature type="domain" description="Fibronectin type-III" evidence="6">
    <location>
        <begin position="1032"/>
        <end position="1134"/>
    </location>
</feature>
<feature type="domain" description="Fibronectin type-III" evidence="6">
    <location>
        <begin position="1468"/>
        <end position="1563"/>
    </location>
</feature>
<feature type="domain" description="Fibronectin type-III" evidence="6">
    <location>
        <begin position="1565"/>
        <end position="1660"/>
    </location>
</feature>
<evidence type="ECO:0000256" key="5">
    <source>
        <dbReference type="SAM" id="MobiDB-lite"/>
    </source>
</evidence>
<comment type="caution">
    <text evidence="7">The sequence shown here is derived from an EMBL/GenBank/DDBJ whole genome shotgun (WGS) entry which is preliminary data.</text>
</comment>
<dbReference type="SUPFAM" id="SSF49265">
    <property type="entry name" value="Fibronectin type III"/>
    <property type="match status" value="16"/>
</dbReference>
<proteinExistence type="predicted"/>
<feature type="domain" description="Fibronectin type-III" evidence="6">
    <location>
        <begin position="1665"/>
        <end position="1768"/>
    </location>
</feature>
<dbReference type="CDD" id="cd00041">
    <property type="entry name" value="CUB"/>
    <property type="match status" value="1"/>
</dbReference>
<feature type="domain" description="Fibronectin type-III" evidence="6">
    <location>
        <begin position="844"/>
        <end position="938"/>
    </location>
</feature>
<dbReference type="Gene3D" id="2.60.40.10">
    <property type="entry name" value="Immunoglobulins"/>
    <property type="match status" value="26"/>
</dbReference>
<feature type="domain" description="Fibronectin type-III" evidence="6">
    <location>
        <begin position="2074"/>
        <end position="2167"/>
    </location>
</feature>
<dbReference type="SMART" id="SM00060">
    <property type="entry name" value="FN3"/>
    <property type="match status" value="29"/>
</dbReference>
<feature type="domain" description="Fibronectin type-III" evidence="6">
    <location>
        <begin position="326"/>
        <end position="422"/>
    </location>
</feature>
<feature type="domain" description="Fibronectin type-III" evidence="6">
    <location>
        <begin position="1364"/>
        <end position="1463"/>
    </location>
</feature>
<feature type="domain" description="Fibronectin type-III" evidence="6">
    <location>
        <begin position="3351"/>
        <end position="3443"/>
    </location>
</feature>
<dbReference type="SUPFAM" id="SSF49854">
    <property type="entry name" value="Spermadhesin, CUB domain"/>
    <property type="match status" value="1"/>
</dbReference>
<organism evidence="7 8">
    <name type="scientific">Pythium insidiosum</name>
    <name type="common">Pythiosis disease agent</name>
    <dbReference type="NCBI Taxonomy" id="114742"/>
    <lineage>
        <taxon>Eukaryota</taxon>
        <taxon>Sar</taxon>
        <taxon>Stramenopiles</taxon>
        <taxon>Oomycota</taxon>
        <taxon>Peronosporomycetes</taxon>
        <taxon>Pythiales</taxon>
        <taxon>Pythiaceae</taxon>
        <taxon>Pythium</taxon>
    </lineage>
</organism>
<reference evidence="7" key="1">
    <citation type="submission" date="2021-12" db="EMBL/GenBank/DDBJ databases">
        <title>Prjna785345.</title>
        <authorList>
            <person name="Rujirawat T."/>
            <person name="Krajaejun T."/>
        </authorList>
    </citation>
    <scope>NUCLEOTIDE SEQUENCE</scope>
    <source>
        <strain evidence="7">Pi057C3</strain>
    </source>
</reference>
<gene>
    <name evidence="7" type="ORF">P43SY_007456</name>
</gene>
<feature type="domain" description="Fibronectin type-III" evidence="6">
    <location>
        <begin position="224"/>
        <end position="321"/>
    </location>
</feature>
<name>A0AAD5Q416_PYTIN</name>
<dbReference type="InterPro" id="IPR038081">
    <property type="entry name" value="CalX-like_sf"/>
</dbReference>
<dbReference type="PROSITE" id="PS50853">
    <property type="entry name" value="FN3"/>
    <property type="match status" value="23"/>
</dbReference>